<evidence type="ECO:0000313" key="1">
    <source>
        <dbReference type="EMBL" id="JAH50046.1"/>
    </source>
</evidence>
<organism evidence="1">
    <name type="scientific">Anguilla anguilla</name>
    <name type="common">European freshwater eel</name>
    <name type="synonym">Muraena anguilla</name>
    <dbReference type="NCBI Taxonomy" id="7936"/>
    <lineage>
        <taxon>Eukaryota</taxon>
        <taxon>Metazoa</taxon>
        <taxon>Chordata</taxon>
        <taxon>Craniata</taxon>
        <taxon>Vertebrata</taxon>
        <taxon>Euteleostomi</taxon>
        <taxon>Actinopterygii</taxon>
        <taxon>Neopterygii</taxon>
        <taxon>Teleostei</taxon>
        <taxon>Anguilliformes</taxon>
        <taxon>Anguillidae</taxon>
        <taxon>Anguilla</taxon>
    </lineage>
</organism>
<name>A0A0E9T8T1_ANGAN</name>
<reference evidence="1" key="1">
    <citation type="submission" date="2014-11" db="EMBL/GenBank/DDBJ databases">
        <authorList>
            <person name="Amaro Gonzalez C."/>
        </authorList>
    </citation>
    <scope>NUCLEOTIDE SEQUENCE</scope>
</reference>
<protein>
    <submittedName>
        <fullName evidence="1">Uncharacterized protein</fullName>
    </submittedName>
</protein>
<dbReference type="EMBL" id="GBXM01058531">
    <property type="protein sequence ID" value="JAH50046.1"/>
    <property type="molecule type" value="Transcribed_RNA"/>
</dbReference>
<proteinExistence type="predicted"/>
<reference evidence="1" key="2">
    <citation type="journal article" date="2015" name="Fish Shellfish Immunol.">
        <title>Early steps in the European eel (Anguilla anguilla)-Vibrio vulnificus interaction in the gills: Role of the RtxA13 toxin.</title>
        <authorList>
            <person name="Callol A."/>
            <person name="Pajuelo D."/>
            <person name="Ebbesson L."/>
            <person name="Teles M."/>
            <person name="MacKenzie S."/>
            <person name="Amaro C."/>
        </authorList>
    </citation>
    <scope>NUCLEOTIDE SEQUENCE</scope>
</reference>
<dbReference type="AlphaFoldDB" id="A0A0E9T8T1"/>
<accession>A0A0E9T8T1</accession>
<sequence>MLQPVAPQLNSPTFSFSHPLRASDYLTVKPGLYIRIGHLPVTVKLDHARSQLSVWHVGINRPSFHYAS</sequence>